<keyword evidence="4" id="KW-1185">Reference proteome</keyword>
<dbReference type="RefSeq" id="WP_168823959.1">
    <property type="nucleotide sequence ID" value="NZ_CP073013.1"/>
</dbReference>
<reference evidence="3 4" key="1">
    <citation type="submission" date="2020-04" db="EMBL/GenBank/DDBJ databases">
        <title>Marinomonas sp. M1K-6 isolated from the deep seawater of the Mariana Trench.</title>
        <authorList>
            <person name="Li Y."/>
        </authorList>
    </citation>
    <scope>NUCLEOTIDE SEQUENCE [LARGE SCALE GENOMIC DNA]</scope>
    <source>
        <strain evidence="3 4">M1K-6</strain>
    </source>
</reference>
<feature type="domain" description="Periplasmic binding protein" evidence="2">
    <location>
        <begin position="125"/>
        <end position="282"/>
    </location>
</feature>
<proteinExistence type="predicted"/>
<dbReference type="Gene3D" id="3.40.50.2300">
    <property type="match status" value="2"/>
</dbReference>
<dbReference type="EMBL" id="JABAEK010000004">
    <property type="protein sequence ID" value="NLQ17280.1"/>
    <property type="molecule type" value="Genomic_DNA"/>
</dbReference>
<evidence type="ECO:0000259" key="2">
    <source>
        <dbReference type="Pfam" id="PF13407"/>
    </source>
</evidence>
<comment type="caution">
    <text evidence="3">The sequence shown here is derived from an EMBL/GenBank/DDBJ whole genome shotgun (WGS) entry which is preliminary data.</text>
</comment>
<accession>A0A847RAL3</accession>
<feature type="chain" id="PRO_5033030293" evidence="1">
    <location>
        <begin position="23"/>
        <end position="365"/>
    </location>
</feature>
<gene>
    <name evidence="3" type="ORF">HGG82_06530</name>
</gene>
<dbReference type="GO" id="GO:0055085">
    <property type="term" value="P:transmembrane transport"/>
    <property type="evidence" value="ECO:0007669"/>
    <property type="project" value="UniProtKB-ARBA"/>
</dbReference>
<evidence type="ECO:0000256" key="1">
    <source>
        <dbReference type="SAM" id="SignalP"/>
    </source>
</evidence>
<keyword evidence="1" id="KW-0732">Signal</keyword>
<evidence type="ECO:0000313" key="3">
    <source>
        <dbReference type="EMBL" id="NLQ17280.1"/>
    </source>
</evidence>
<dbReference type="AlphaFoldDB" id="A0A847RAL3"/>
<feature type="signal peptide" evidence="1">
    <location>
        <begin position="1"/>
        <end position="22"/>
    </location>
</feature>
<protein>
    <submittedName>
        <fullName evidence="3">Substrate-binding domain-containing protein</fullName>
    </submittedName>
</protein>
<sequence>MGMLRSFVIWLVLGCSAFTLQAASMALDLMSSQDAYQSIPRLRALAEQFTTIVNSPPNPLRVAQKKPVRIALLLFGDAQSIDNKALLVSFKRRMRELGIDYRLDTYLDQRADEQDYEPYFKIEAAQPDYLVVTTFGSMQRRFLERFLRTGKTKVILYDFASPLTHWVNHPPLMYIGFDQQKATRMLASYLDRQLPPASRISALVLPDGYLGHVRCDVFLDEMVRYKRHVSRVLVVPDDKQQAYEAAQLLLADQPADFIFSCAQGISDGVIAALNERGESAIQTNAWGGAVKWVAGLQVKTVKVNMLFRKDDLSIAVAESIKLDLEGRNMPTLFMAHSALIPAELDAESLRLMMQQAHHYSVELWQ</sequence>
<dbReference type="Proteomes" id="UP000586067">
    <property type="component" value="Unassembled WGS sequence"/>
</dbReference>
<evidence type="ECO:0000313" key="4">
    <source>
        <dbReference type="Proteomes" id="UP000586067"/>
    </source>
</evidence>
<dbReference type="SUPFAM" id="SSF53822">
    <property type="entry name" value="Periplasmic binding protein-like I"/>
    <property type="match status" value="1"/>
</dbReference>
<organism evidence="3 4">
    <name type="scientific">Marinomonas profundi</name>
    <dbReference type="NCBI Taxonomy" id="2726122"/>
    <lineage>
        <taxon>Bacteria</taxon>
        <taxon>Pseudomonadati</taxon>
        <taxon>Pseudomonadota</taxon>
        <taxon>Gammaproteobacteria</taxon>
        <taxon>Oceanospirillales</taxon>
        <taxon>Oceanospirillaceae</taxon>
        <taxon>Marinomonas</taxon>
    </lineage>
</organism>
<name>A0A847RAL3_9GAMM</name>
<dbReference type="InterPro" id="IPR025997">
    <property type="entry name" value="SBP_2_dom"/>
</dbReference>
<dbReference type="Pfam" id="PF13407">
    <property type="entry name" value="Peripla_BP_4"/>
    <property type="match status" value="1"/>
</dbReference>
<dbReference type="InterPro" id="IPR028082">
    <property type="entry name" value="Peripla_BP_I"/>
</dbReference>